<feature type="chain" id="PRO_5004813169" evidence="1">
    <location>
        <begin position="18"/>
        <end position="64"/>
    </location>
</feature>
<evidence type="ECO:0000313" key="3">
    <source>
        <dbReference type="Proteomes" id="UP000034980"/>
    </source>
</evidence>
<reference evidence="2 3" key="1">
    <citation type="submission" date="2013-11" db="EMBL/GenBank/DDBJ databases">
        <title>Single cell genomics of uncultured Tannerella BU063 (oral taxon 286).</title>
        <authorList>
            <person name="Beall C.J."/>
            <person name="Campbell A.G."/>
            <person name="Griffen A.L."/>
            <person name="Podar M."/>
            <person name="Leys E.J."/>
        </authorList>
    </citation>
    <scope>NUCLEOTIDE SEQUENCE [LARGE SCALE GENOMIC DNA]</scope>
    <source>
        <strain evidence="2">Cell 8/11</strain>
    </source>
</reference>
<evidence type="ECO:0000256" key="1">
    <source>
        <dbReference type="SAM" id="SignalP"/>
    </source>
</evidence>
<keyword evidence="1" id="KW-0732">Signal</keyword>
<name>W2CX49_9BACT</name>
<accession>W2CX49</accession>
<dbReference type="PROSITE" id="PS51257">
    <property type="entry name" value="PROKAR_LIPOPROTEIN"/>
    <property type="match status" value="1"/>
</dbReference>
<dbReference type="AlphaFoldDB" id="W2CX49"/>
<proteinExistence type="predicted"/>
<feature type="signal peptide" evidence="1">
    <location>
        <begin position="1"/>
        <end position="17"/>
    </location>
</feature>
<comment type="caution">
    <text evidence="2">The sequence shown here is derived from an EMBL/GenBank/DDBJ whole genome shotgun (WGS) entry which is preliminary data.</text>
</comment>
<sequence length="64" mass="7214">MKTIYMTIMAGALVILASCSGNKNVENQTKETEEQHTEEVELTQTQISTVASRWAKWRKRNSAA</sequence>
<evidence type="ECO:0000313" key="2">
    <source>
        <dbReference type="EMBL" id="ETK11745.1"/>
    </source>
</evidence>
<dbReference type="Proteomes" id="UP000034980">
    <property type="component" value="Unassembled WGS sequence"/>
</dbReference>
<protein>
    <submittedName>
        <fullName evidence="2">Uncharacterized protein</fullName>
    </submittedName>
</protein>
<dbReference type="EMBL" id="AYYF01001487">
    <property type="protein sequence ID" value="ETK11745.1"/>
    <property type="molecule type" value="Genomic_DNA"/>
</dbReference>
<gene>
    <name evidence="2" type="ORF">T235_13740</name>
</gene>
<organism evidence="2 3">
    <name type="scientific">Tannerella sp. oral taxon BU063 isolate Cell 8/11</name>
    <dbReference type="NCBI Taxonomy" id="1411915"/>
    <lineage>
        <taxon>Bacteria</taxon>
        <taxon>Pseudomonadati</taxon>
        <taxon>Bacteroidota</taxon>
        <taxon>Bacteroidia</taxon>
        <taxon>Bacteroidales</taxon>
        <taxon>Tannerellaceae</taxon>
        <taxon>Tannerella</taxon>
    </lineage>
</organism>